<dbReference type="Gene3D" id="3.30.450.20">
    <property type="entry name" value="PAS domain"/>
    <property type="match status" value="1"/>
</dbReference>
<protein>
    <recommendedName>
        <fullName evidence="1">PAS fold-3 domain-containing protein</fullName>
    </recommendedName>
</protein>
<organism evidence="2 3">
    <name type="scientific">Pseudorhizobium tarimense</name>
    <dbReference type="NCBI Taxonomy" id="1079109"/>
    <lineage>
        <taxon>Bacteria</taxon>
        <taxon>Pseudomonadati</taxon>
        <taxon>Pseudomonadota</taxon>
        <taxon>Alphaproteobacteria</taxon>
        <taxon>Hyphomicrobiales</taxon>
        <taxon>Rhizobiaceae</taxon>
        <taxon>Rhizobium/Agrobacterium group</taxon>
        <taxon>Pseudorhizobium</taxon>
    </lineage>
</organism>
<feature type="domain" description="PAS fold-3" evidence="1">
    <location>
        <begin position="31"/>
        <end position="120"/>
    </location>
</feature>
<gene>
    <name evidence="2" type="ORF">ABID21_002167</name>
</gene>
<dbReference type="EMBL" id="JBEPLJ010000007">
    <property type="protein sequence ID" value="MET3586052.1"/>
    <property type="molecule type" value="Genomic_DNA"/>
</dbReference>
<name>A0ABV2H6K5_9HYPH</name>
<comment type="caution">
    <text evidence="2">The sequence shown here is derived from an EMBL/GenBank/DDBJ whole genome shotgun (WGS) entry which is preliminary data.</text>
</comment>
<dbReference type="SUPFAM" id="SSF55785">
    <property type="entry name" value="PYP-like sensor domain (PAS domain)"/>
    <property type="match status" value="1"/>
</dbReference>
<dbReference type="InterPro" id="IPR013655">
    <property type="entry name" value="PAS_fold_3"/>
</dbReference>
<evidence type="ECO:0000259" key="1">
    <source>
        <dbReference type="Pfam" id="PF08447"/>
    </source>
</evidence>
<reference evidence="2 3" key="1">
    <citation type="submission" date="2024-06" db="EMBL/GenBank/DDBJ databases">
        <title>Genomic Encyclopedia of Type Strains, Phase IV (KMG-IV): sequencing the most valuable type-strain genomes for metagenomic binning, comparative biology and taxonomic classification.</title>
        <authorList>
            <person name="Goeker M."/>
        </authorList>
    </citation>
    <scope>NUCLEOTIDE SEQUENCE [LARGE SCALE GENOMIC DNA]</scope>
    <source>
        <strain evidence="2 3">DSM 105042</strain>
    </source>
</reference>
<proteinExistence type="predicted"/>
<sequence>MGRRLQSNDNGRSEPSVTVGIYTFVVPEDLVYGDDVIASIFGLPERSLVEGAPIAEVLRYVQNGDRQRLAKAMHEAIVSGSFRSETYRVVHPDGQEYLVCGVGRCLRDRQGLPSMFSGTVTILDEAAPETSGDPLERHCQAALTLAERRKHSLAARYISSALSVLKANREA</sequence>
<dbReference type="Proteomes" id="UP001549031">
    <property type="component" value="Unassembled WGS sequence"/>
</dbReference>
<evidence type="ECO:0000313" key="3">
    <source>
        <dbReference type="Proteomes" id="UP001549031"/>
    </source>
</evidence>
<evidence type="ECO:0000313" key="2">
    <source>
        <dbReference type="EMBL" id="MET3586052.1"/>
    </source>
</evidence>
<dbReference type="CDD" id="cd00130">
    <property type="entry name" value="PAS"/>
    <property type="match status" value="1"/>
</dbReference>
<dbReference type="InterPro" id="IPR000014">
    <property type="entry name" value="PAS"/>
</dbReference>
<dbReference type="InterPro" id="IPR035965">
    <property type="entry name" value="PAS-like_dom_sf"/>
</dbReference>
<dbReference type="Pfam" id="PF08447">
    <property type="entry name" value="PAS_3"/>
    <property type="match status" value="1"/>
</dbReference>
<keyword evidence="3" id="KW-1185">Reference proteome</keyword>
<dbReference type="RefSeq" id="WP_247243842.1">
    <property type="nucleotide sequence ID" value="NZ_JALJRA010000007.1"/>
</dbReference>
<accession>A0ABV2H6K5</accession>